<accession>A0AAN5DEZ6</accession>
<dbReference type="AlphaFoldDB" id="A0AAN5DEZ6"/>
<name>A0AAN5DEZ6_9BILA</name>
<dbReference type="EMBL" id="BTRK01000006">
    <property type="protein sequence ID" value="GMR60865.1"/>
    <property type="molecule type" value="Genomic_DNA"/>
</dbReference>
<organism evidence="1 2">
    <name type="scientific">Pristionchus mayeri</name>
    <dbReference type="NCBI Taxonomy" id="1317129"/>
    <lineage>
        <taxon>Eukaryota</taxon>
        <taxon>Metazoa</taxon>
        <taxon>Ecdysozoa</taxon>
        <taxon>Nematoda</taxon>
        <taxon>Chromadorea</taxon>
        <taxon>Rhabditida</taxon>
        <taxon>Rhabditina</taxon>
        <taxon>Diplogasteromorpha</taxon>
        <taxon>Diplogasteroidea</taxon>
        <taxon>Neodiplogasteridae</taxon>
        <taxon>Pristionchus</taxon>
    </lineage>
</organism>
<keyword evidence="2" id="KW-1185">Reference proteome</keyword>
<evidence type="ECO:0000313" key="2">
    <source>
        <dbReference type="Proteomes" id="UP001328107"/>
    </source>
</evidence>
<comment type="caution">
    <text evidence="1">The sequence shown here is derived from an EMBL/GenBank/DDBJ whole genome shotgun (WGS) entry which is preliminary data.</text>
</comment>
<protein>
    <submittedName>
        <fullName evidence="1">Uncharacterized protein</fullName>
    </submittedName>
</protein>
<proteinExistence type="predicted"/>
<evidence type="ECO:0000313" key="1">
    <source>
        <dbReference type="EMBL" id="GMR60865.1"/>
    </source>
</evidence>
<feature type="non-terminal residue" evidence="1">
    <location>
        <position position="1"/>
    </location>
</feature>
<gene>
    <name evidence="1" type="ORF">PMAYCL1PPCAC_31060</name>
</gene>
<reference evidence="2" key="1">
    <citation type="submission" date="2022-10" db="EMBL/GenBank/DDBJ databases">
        <title>Genome assembly of Pristionchus species.</title>
        <authorList>
            <person name="Yoshida K."/>
            <person name="Sommer R.J."/>
        </authorList>
    </citation>
    <scope>NUCLEOTIDE SEQUENCE [LARGE SCALE GENOMIC DNA]</scope>
    <source>
        <strain evidence="2">RS5460</strain>
    </source>
</reference>
<dbReference type="Proteomes" id="UP001328107">
    <property type="component" value="Unassembled WGS sequence"/>
</dbReference>
<sequence>IEKREIRLAKAFDYMLNSLRFPPPVIVDHQLRIGFHIAESTYDFGTQRHHYVPNILAKMVGFSGIHGVNESNWTHVQPCPKTMRELDAAPFIFLTVTRL</sequence>
<feature type="non-terminal residue" evidence="1">
    <location>
        <position position="99"/>
    </location>
</feature>